<comment type="caution">
    <text evidence="6">The sequence shown here is derived from an EMBL/GenBank/DDBJ whole genome shotgun (WGS) entry which is preliminary data.</text>
</comment>
<dbReference type="CDD" id="cd11888">
    <property type="entry name" value="SH3_ARHGAP9_like"/>
    <property type="match status" value="1"/>
</dbReference>
<reference evidence="6" key="2">
    <citation type="submission" date="2023-05" db="EMBL/GenBank/DDBJ databases">
        <authorList>
            <person name="Fouks B."/>
        </authorList>
    </citation>
    <scope>NUCLEOTIDE SEQUENCE</scope>
    <source>
        <strain evidence="6">Stay&amp;Tobe</strain>
        <tissue evidence="6">Testes</tissue>
    </source>
</reference>
<sequence length="116" mass="13230">MSEQDIPDIHLKVLFDFEYVTKDGRKVIIKEGEKLFLIKKTNSDWWQVIRSSAERPFYVPATYVEEYSCSPLTSKMMLVGKKRNIKSHNQFGKKPLGSGIGPISPDNNIGSQNPLE</sequence>
<evidence type="ECO:0000313" key="6">
    <source>
        <dbReference type="EMBL" id="KAJ9597256.1"/>
    </source>
</evidence>
<feature type="domain" description="SH3" evidence="5">
    <location>
        <begin position="6"/>
        <end position="69"/>
    </location>
</feature>
<dbReference type="PROSITE" id="PS50002">
    <property type="entry name" value="SH3"/>
    <property type="match status" value="1"/>
</dbReference>
<feature type="region of interest" description="Disordered" evidence="4">
    <location>
        <begin position="89"/>
        <end position="116"/>
    </location>
</feature>
<dbReference type="InterPro" id="IPR001452">
    <property type="entry name" value="SH3_domain"/>
</dbReference>
<gene>
    <name evidence="6" type="ORF">L9F63_011892</name>
</gene>
<evidence type="ECO:0000259" key="5">
    <source>
        <dbReference type="PROSITE" id="PS50002"/>
    </source>
</evidence>
<feature type="non-terminal residue" evidence="6">
    <location>
        <position position="1"/>
    </location>
</feature>
<dbReference type="InterPro" id="IPR036028">
    <property type="entry name" value="SH3-like_dom_sf"/>
</dbReference>
<dbReference type="SMART" id="SM00326">
    <property type="entry name" value="SH3"/>
    <property type="match status" value="1"/>
</dbReference>
<accession>A0AAD8AER8</accession>
<dbReference type="Gene3D" id="2.30.30.40">
    <property type="entry name" value="SH3 Domains"/>
    <property type="match status" value="1"/>
</dbReference>
<dbReference type="GO" id="GO:0005096">
    <property type="term" value="F:GTPase activator activity"/>
    <property type="evidence" value="ECO:0007669"/>
    <property type="project" value="UniProtKB-KW"/>
</dbReference>
<evidence type="ECO:0000256" key="2">
    <source>
        <dbReference type="ARBA" id="ARBA00022468"/>
    </source>
</evidence>
<evidence type="ECO:0000313" key="7">
    <source>
        <dbReference type="Proteomes" id="UP001233999"/>
    </source>
</evidence>
<protein>
    <recommendedName>
        <fullName evidence="5">SH3 domain-containing protein</fullName>
    </recommendedName>
</protein>
<name>A0AAD8AER8_DIPPU</name>
<dbReference type="Proteomes" id="UP001233999">
    <property type="component" value="Unassembled WGS sequence"/>
</dbReference>
<reference evidence="6" key="1">
    <citation type="journal article" date="2023" name="IScience">
        <title>Live-bearing cockroach genome reveals convergent evolutionary mechanisms linked to viviparity in insects and beyond.</title>
        <authorList>
            <person name="Fouks B."/>
            <person name="Harrison M.C."/>
            <person name="Mikhailova A.A."/>
            <person name="Marchal E."/>
            <person name="English S."/>
            <person name="Carruthers M."/>
            <person name="Jennings E.C."/>
            <person name="Chiamaka E.L."/>
            <person name="Frigard R.A."/>
            <person name="Pippel M."/>
            <person name="Attardo G.M."/>
            <person name="Benoit J.B."/>
            <person name="Bornberg-Bauer E."/>
            <person name="Tobe S.S."/>
        </authorList>
    </citation>
    <scope>NUCLEOTIDE SEQUENCE</scope>
    <source>
        <strain evidence="6">Stay&amp;Tobe</strain>
    </source>
</reference>
<organism evidence="6 7">
    <name type="scientific">Diploptera punctata</name>
    <name type="common">Pacific beetle cockroach</name>
    <dbReference type="NCBI Taxonomy" id="6984"/>
    <lineage>
        <taxon>Eukaryota</taxon>
        <taxon>Metazoa</taxon>
        <taxon>Ecdysozoa</taxon>
        <taxon>Arthropoda</taxon>
        <taxon>Hexapoda</taxon>
        <taxon>Insecta</taxon>
        <taxon>Pterygota</taxon>
        <taxon>Neoptera</taxon>
        <taxon>Polyneoptera</taxon>
        <taxon>Dictyoptera</taxon>
        <taxon>Blattodea</taxon>
        <taxon>Blaberoidea</taxon>
        <taxon>Blaberidae</taxon>
        <taxon>Diplopterinae</taxon>
        <taxon>Diploptera</taxon>
    </lineage>
</organism>
<keyword evidence="7" id="KW-1185">Reference proteome</keyword>
<evidence type="ECO:0000256" key="3">
    <source>
        <dbReference type="PROSITE-ProRule" id="PRU00192"/>
    </source>
</evidence>
<proteinExistence type="predicted"/>
<dbReference type="AlphaFoldDB" id="A0AAD8AER8"/>
<dbReference type="PANTHER" id="PTHR23176">
    <property type="entry name" value="RHO/RAC/CDC GTPASE-ACTIVATING PROTEIN"/>
    <property type="match status" value="1"/>
</dbReference>
<keyword evidence="1 3" id="KW-0728">SH3 domain</keyword>
<dbReference type="PANTHER" id="PTHR23176:SF129">
    <property type="entry name" value="RHO GTPASE ACTIVATING PROTEIN AT 16F, ISOFORM E-RELATED"/>
    <property type="match status" value="1"/>
</dbReference>
<dbReference type="SUPFAM" id="SSF50044">
    <property type="entry name" value="SH3-domain"/>
    <property type="match status" value="1"/>
</dbReference>
<feature type="compositionally biased region" description="Polar residues" evidence="4">
    <location>
        <begin position="105"/>
        <end position="116"/>
    </location>
</feature>
<dbReference type="InterPro" id="IPR050729">
    <property type="entry name" value="Rho-GAP"/>
</dbReference>
<dbReference type="GO" id="GO:0005737">
    <property type="term" value="C:cytoplasm"/>
    <property type="evidence" value="ECO:0007669"/>
    <property type="project" value="TreeGrafter"/>
</dbReference>
<evidence type="ECO:0000256" key="4">
    <source>
        <dbReference type="SAM" id="MobiDB-lite"/>
    </source>
</evidence>
<dbReference type="Pfam" id="PF00018">
    <property type="entry name" value="SH3_1"/>
    <property type="match status" value="1"/>
</dbReference>
<evidence type="ECO:0000256" key="1">
    <source>
        <dbReference type="ARBA" id="ARBA00022443"/>
    </source>
</evidence>
<dbReference type="EMBL" id="JASPKZ010001621">
    <property type="protein sequence ID" value="KAJ9597256.1"/>
    <property type="molecule type" value="Genomic_DNA"/>
</dbReference>
<keyword evidence="2" id="KW-0343">GTPase activation</keyword>